<dbReference type="InterPro" id="IPR036188">
    <property type="entry name" value="FAD/NAD-bd_sf"/>
</dbReference>
<dbReference type="PANTHER" id="PTHR43539:SF49">
    <property type="entry name" value="INDOLE-3-PYRUVATE MONOOXYGENASE YUCCA7-RELATED"/>
    <property type="match status" value="1"/>
</dbReference>
<evidence type="ECO:0000256" key="10">
    <source>
        <dbReference type="ARBA" id="ARBA00047707"/>
    </source>
</evidence>
<evidence type="ECO:0000256" key="8">
    <source>
        <dbReference type="ARBA" id="ARBA00023033"/>
    </source>
</evidence>
<proteinExistence type="inferred from homology"/>
<keyword evidence="8 11" id="KW-0503">Monooxygenase</keyword>
<dbReference type="InterPro" id="IPR020946">
    <property type="entry name" value="Flavin_mOase-like"/>
</dbReference>
<keyword evidence="13" id="KW-1185">Reference proteome</keyword>
<evidence type="ECO:0000256" key="5">
    <source>
        <dbReference type="ARBA" id="ARBA00022827"/>
    </source>
</evidence>
<dbReference type="GO" id="GO:0004499">
    <property type="term" value="F:N,N-dimethylaniline monooxygenase activity"/>
    <property type="evidence" value="ECO:0007669"/>
    <property type="project" value="InterPro"/>
</dbReference>
<dbReference type="EC" id="1.-.-.-" evidence="11"/>
<dbReference type="PRINTS" id="PR00469">
    <property type="entry name" value="PNDRDTASEII"/>
</dbReference>
<evidence type="ECO:0000313" key="12">
    <source>
        <dbReference type="EMBL" id="KAE8076174.1"/>
    </source>
</evidence>
<dbReference type="FunFam" id="3.50.50.60:FF:000100">
    <property type="entry name" value="Flavin-containing monooxygenase"/>
    <property type="match status" value="1"/>
</dbReference>
<evidence type="ECO:0000256" key="3">
    <source>
        <dbReference type="ARBA" id="ARBA00009183"/>
    </source>
</evidence>
<evidence type="ECO:0000256" key="2">
    <source>
        <dbReference type="ARBA" id="ARBA00004814"/>
    </source>
</evidence>
<evidence type="ECO:0000313" key="13">
    <source>
        <dbReference type="Proteomes" id="UP000327013"/>
    </source>
</evidence>
<keyword evidence="6" id="KW-0521">NADP</keyword>
<name>A0A5N6RBZ9_9ROSI</name>
<evidence type="ECO:0000256" key="7">
    <source>
        <dbReference type="ARBA" id="ARBA00023002"/>
    </source>
</evidence>
<accession>A0A5N6RBZ9</accession>
<sequence length="434" mass="48391">MPNTCLANMPPMVQASDHEDFFARPCIWVNGPVIVGAGPSGLAVGACLKEQGVPLIILERANCIASLWQNRTYDRLKLHLPKQFCQLPNFPFPEEFPEYPTKYQFIEYLESYAKHFHISPNFNETVQSAKYEQTFGLWRVQTTRESSSNDPGDQVEYICRWLVVATGENAEKVVPEFEGLEEFGGDVMHACDYKSGESYSGKRVLVVGCGNSGMEVSLDLCNYNAEPSMVARGPVHVLPREVLGKSTFEVAVSLMKWQLPLWSVDKILLILARLILGNVEKYGLRRPSMGPLQLKNTAGKTPVLDIGALQKIRSGEIKVVRGIKRFYPGGVELPNGEHLKIDSVILATGYRSNVPSWLKENEFFSKDGIPKNPFPDGWKGKAGLYAVGFTRKGLSGASLDAISVAHDIAKSWKEETKQKRKSIGTLHRRCISHF</sequence>
<keyword evidence="9" id="KW-0073">Auxin biosynthesis</keyword>
<dbReference type="OrthoDB" id="66881at2759"/>
<dbReference type="Gene3D" id="3.50.50.60">
    <property type="entry name" value="FAD/NAD(P)-binding domain"/>
    <property type="match status" value="1"/>
</dbReference>
<organism evidence="12 13">
    <name type="scientific">Carpinus fangiana</name>
    <dbReference type="NCBI Taxonomy" id="176857"/>
    <lineage>
        <taxon>Eukaryota</taxon>
        <taxon>Viridiplantae</taxon>
        <taxon>Streptophyta</taxon>
        <taxon>Embryophyta</taxon>
        <taxon>Tracheophyta</taxon>
        <taxon>Spermatophyta</taxon>
        <taxon>Magnoliopsida</taxon>
        <taxon>eudicotyledons</taxon>
        <taxon>Gunneridae</taxon>
        <taxon>Pentapetalae</taxon>
        <taxon>rosids</taxon>
        <taxon>fabids</taxon>
        <taxon>Fagales</taxon>
        <taxon>Betulaceae</taxon>
        <taxon>Carpinus</taxon>
    </lineage>
</organism>
<comment type="cofactor">
    <cofactor evidence="1 11">
        <name>FAD</name>
        <dbReference type="ChEBI" id="CHEBI:57692"/>
    </cofactor>
</comment>
<dbReference type="PANTHER" id="PTHR43539">
    <property type="entry name" value="FLAVIN-BINDING MONOOXYGENASE-LIKE PROTEIN (AFU_ORTHOLOGUE AFUA_4G09220)"/>
    <property type="match status" value="1"/>
</dbReference>
<evidence type="ECO:0000256" key="1">
    <source>
        <dbReference type="ARBA" id="ARBA00001974"/>
    </source>
</evidence>
<dbReference type="SUPFAM" id="SSF51905">
    <property type="entry name" value="FAD/NAD(P)-binding domain"/>
    <property type="match status" value="2"/>
</dbReference>
<evidence type="ECO:0000256" key="9">
    <source>
        <dbReference type="ARBA" id="ARBA00023070"/>
    </source>
</evidence>
<comment type="similarity">
    <text evidence="3 11">Belongs to the FMO family.</text>
</comment>
<dbReference type="Proteomes" id="UP000327013">
    <property type="component" value="Chromosome 6"/>
</dbReference>
<protein>
    <recommendedName>
        <fullName evidence="11">Flavin-containing monooxygenase</fullName>
        <ecNumber evidence="11">1.-.-.-</ecNumber>
    </recommendedName>
</protein>
<comment type="catalytic activity">
    <reaction evidence="10">
        <text>indole-3-pyruvate + NADPH + O2 + H(+) = (indol-3-yl)acetate + CO2 + NADP(+) + H2O</text>
        <dbReference type="Rhea" id="RHEA:34331"/>
        <dbReference type="ChEBI" id="CHEBI:15377"/>
        <dbReference type="ChEBI" id="CHEBI:15378"/>
        <dbReference type="ChEBI" id="CHEBI:15379"/>
        <dbReference type="ChEBI" id="CHEBI:16526"/>
        <dbReference type="ChEBI" id="CHEBI:17640"/>
        <dbReference type="ChEBI" id="CHEBI:30854"/>
        <dbReference type="ChEBI" id="CHEBI:57783"/>
        <dbReference type="ChEBI" id="CHEBI:58349"/>
        <dbReference type="EC" id="1.14.13.168"/>
    </reaction>
</comment>
<dbReference type="GO" id="GO:0009851">
    <property type="term" value="P:auxin biosynthetic process"/>
    <property type="evidence" value="ECO:0007669"/>
    <property type="project" value="UniProtKB-KW"/>
</dbReference>
<dbReference type="GO" id="GO:0050660">
    <property type="term" value="F:flavin adenine dinucleotide binding"/>
    <property type="evidence" value="ECO:0007669"/>
    <property type="project" value="InterPro"/>
</dbReference>
<evidence type="ECO:0000256" key="11">
    <source>
        <dbReference type="RuleBase" id="RU361177"/>
    </source>
</evidence>
<dbReference type="EMBL" id="CM017326">
    <property type="protein sequence ID" value="KAE8076174.1"/>
    <property type="molecule type" value="Genomic_DNA"/>
</dbReference>
<dbReference type="InterPro" id="IPR050982">
    <property type="entry name" value="Auxin_biosynth/cation_transpt"/>
</dbReference>
<dbReference type="GO" id="GO:0050661">
    <property type="term" value="F:NADP binding"/>
    <property type="evidence" value="ECO:0007669"/>
    <property type="project" value="InterPro"/>
</dbReference>
<comment type="pathway">
    <text evidence="2">Plant hormone metabolism; auxin biosynthesis.</text>
</comment>
<dbReference type="Pfam" id="PF00743">
    <property type="entry name" value="FMO-like"/>
    <property type="match status" value="1"/>
</dbReference>
<keyword evidence="7 11" id="KW-0560">Oxidoreductase</keyword>
<dbReference type="PRINTS" id="PR00368">
    <property type="entry name" value="FADPNR"/>
</dbReference>
<keyword evidence="4 11" id="KW-0285">Flavoprotein</keyword>
<gene>
    <name evidence="12" type="ORF">FH972_014838</name>
</gene>
<keyword evidence="5 11" id="KW-0274">FAD</keyword>
<dbReference type="AlphaFoldDB" id="A0A5N6RBZ9"/>
<dbReference type="GO" id="GO:0103075">
    <property type="term" value="F:indole-3-pyruvate monooxygenase activity"/>
    <property type="evidence" value="ECO:0007669"/>
    <property type="project" value="UniProtKB-EC"/>
</dbReference>
<evidence type="ECO:0000256" key="4">
    <source>
        <dbReference type="ARBA" id="ARBA00022630"/>
    </source>
</evidence>
<reference evidence="12 13" key="1">
    <citation type="submission" date="2019-06" db="EMBL/GenBank/DDBJ databases">
        <title>A chromosomal-level reference genome of Carpinus fangiana (Coryloideae, Betulaceae).</title>
        <authorList>
            <person name="Yang X."/>
            <person name="Wang Z."/>
            <person name="Zhang L."/>
            <person name="Hao G."/>
            <person name="Liu J."/>
            <person name="Yang Y."/>
        </authorList>
    </citation>
    <scope>NUCLEOTIDE SEQUENCE [LARGE SCALE GENOMIC DNA]</scope>
    <source>
        <strain evidence="12">Cfa_2016G</strain>
        <tissue evidence="12">Leaf</tissue>
    </source>
</reference>
<evidence type="ECO:0000256" key="6">
    <source>
        <dbReference type="ARBA" id="ARBA00022857"/>
    </source>
</evidence>